<reference evidence="9 10" key="1">
    <citation type="journal article" date="2014" name="Nat. Commun.">
        <title>Molecular traces of alternative social organization in a termite genome.</title>
        <authorList>
            <person name="Terrapon N."/>
            <person name="Li C."/>
            <person name="Robertson H.M."/>
            <person name="Ji L."/>
            <person name="Meng X."/>
            <person name="Booth W."/>
            <person name="Chen Z."/>
            <person name="Childers C.P."/>
            <person name="Glastad K.M."/>
            <person name="Gokhale K."/>
            <person name="Gowin J."/>
            <person name="Gronenberg W."/>
            <person name="Hermansen R.A."/>
            <person name="Hu H."/>
            <person name="Hunt B.G."/>
            <person name="Huylmans A.K."/>
            <person name="Khalil S.M."/>
            <person name="Mitchell R.D."/>
            <person name="Munoz-Torres M.C."/>
            <person name="Mustard J.A."/>
            <person name="Pan H."/>
            <person name="Reese J.T."/>
            <person name="Scharf M.E."/>
            <person name="Sun F."/>
            <person name="Vogel H."/>
            <person name="Xiao J."/>
            <person name="Yang W."/>
            <person name="Yang Z."/>
            <person name="Yang Z."/>
            <person name="Zhou J."/>
            <person name="Zhu J."/>
            <person name="Brent C.S."/>
            <person name="Elsik C.G."/>
            <person name="Goodisman M.A."/>
            <person name="Liberles D.A."/>
            <person name="Roe R.M."/>
            <person name="Vargo E.L."/>
            <person name="Vilcinskas A."/>
            <person name="Wang J."/>
            <person name="Bornberg-Bauer E."/>
            <person name="Korb J."/>
            <person name="Zhang G."/>
            <person name="Liebig J."/>
        </authorList>
    </citation>
    <scope>NUCLEOTIDE SEQUENCE [LARGE SCALE GENOMIC DNA]</scope>
    <source>
        <tissue evidence="9">Whole organism</tissue>
    </source>
</reference>
<comment type="function">
    <text evidence="8">Gustatory receptor which mediates acceptance or avoidance behavior, depending on its substrates.</text>
</comment>
<evidence type="ECO:0000313" key="9">
    <source>
        <dbReference type="EMBL" id="KDR22069.1"/>
    </source>
</evidence>
<protein>
    <recommendedName>
        <fullName evidence="8">Gustatory receptor</fullName>
    </recommendedName>
</protein>
<dbReference type="PANTHER" id="PTHR21143">
    <property type="entry name" value="INVERTEBRATE GUSTATORY RECEPTOR"/>
    <property type="match status" value="1"/>
</dbReference>
<dbReference type="InterPro" id="IPR013604">
    <property type="entry name" value="7TM_chemorcpt"/>
</dbReference>
<name>A0A067RQP2_ZOONE</name>
<dbReference type="AlphaFoldDB" id="A0A067RQP2"/>
<keyword evidence="5 8" id="KW-0472">Membrane</keyword>
<evidence type="ECO:0000256" key="5">
    <source>
        <dbReference type="ARBA" id="ARBA00023136"/>
    </source>
</evidence>
<feature type="transmembrane region" description="Helical" evidence="8">
    <location>
        <begin position="176"/>
        <end position="199"/>
    </location>
</feature>
<dbReference type="GO" id="GO:0030424">
    <property type="term" value="C:axon"/>
    <property type="evidence" value="ECO:0007669"/>
    <property type="project" value="TreeGrafter"/>
</dbReference>
<dbReference type="FunCoup" id="A0A067RQP2">
    <property type="interactions" value="9"/>
</dbReference>
<sequence length="424" mass="48377">MEKNISDDFFSTIRPLFYISRALGLAPFVYVKKTLPGGRISQRFECNSAAFTYSVFVAVLTTFSFSCSIILKATLVYSEMTSIDRIPDIVLSALSIGCTVSLILSLTKNRNKILRIFFLIQELDSILLKNPGKYYRKGRVFVIFQLTIALSFLGFVITYDSIIWTLAVGVKNFAYIHLYLDIVIGWIVVIQFMNFVIILRDRFSLLNIHLSRLSNIFGIRNPNEGVYQPVLKFIKIKQNKSKLTEEVVLNLNNIHDVLCDTSLLVTSAYEIQLLLTLISTFVSMVTWLYFGLIYFYRYVSGYNTLVGVWNLVVSDMLWCLKHLAKLLCITVPCHLANNEMRQTSVVIRKLHFVARHDSGTLAELDRFSQHVSLRQFKFTAFGFLNLDLSLLMSMLGAVATYLVILMQFKISDKSSSSCCKNVTE</sequence>
<evidence type="ECO:0000313" key="10">
    <source>
        <dbReference type="Proteomes" id="UP000027135"/>
    </source>
</evidence>
<dbReference type="GO" id="GO:0030425">
    <property type="term" value="C:dendrite"/>
    <property type="evidence" value="ECO:0007669"/>
    <property type="project" value="TreeGrafter"/>
</dbReference>
<organism evidence="9 10">
    <name type="scientific">Zootermopsis nevadensis</name>
    <name type="common">Dampwood termite</name>
    <dbReference type="NCBI Taxonomy" id="136037"/>
    <lineage>
        <taxon>Eukaryota</taxon>
        <taxon>Metazoa</taxon>
        <taxon>Ecdysozoa</taxon>
        <taxon>Arthropoda</taxon>
        <taxon>Hexapoda</taxon>
        <taxon>Insecta</taxon>
        <taxon>Pterygota</taxon>
        <taxon>Neoptera</taxon>
        <taxon>Polyneoptera</taxon>
        <taxon>Dictyoptera</taxon>
        <taxon>Blattodea</taxon>
        <taxon>Blattoidea</taxon>
        <taxon>Termitoidae</taxon>
        <taxon>Termopsidae</taxon>
        <taxon>Zootermopsis</taxon>
    </lineage>
</organism>
<dbReference type="eggNOG" id="ENOG502S2QD">
    <property type="taxonomic scope" value="Eukaryota"/>
</dbReference>
<dbReference type="OMA" id="CHLANNE"/>
<dbReference type="InParanoid" id="A0A067RQP2"/>
<dbReference type="OrthoDB" id="6366728at2759"/>
<evidence type="ECO:0000256" key="7">
    <source>
        <dbReference type="ARBA" id="ARBA00023224"/>
    </source>
</evidence>
<gene>
    <name evidence="9" type="ORF">L798_02923</name>
</gene>
<dbReference type="PANTHER" id="PTHR21143:SF133">
    <property type="entry name" value="GUSTATORY AND PHEROMONE RECEPTOR 32A-RELATED"/>
    <property type="match status" value="1"/>
</dbReference>
<keyword evidence="10" id="KW-1185">Reference proteome</keyword>
<dbReference type="GO" id="GO:0007635">
    <property type="term" value="P:chemosensory behavior"/>
    <property type="evidence" value="ECO:0007669"/>
    <property type="project" value="TreeGrafter"/>
</dbReference>
<keyword evidence="6 8" id="KW-0675">Receptor</keyword>
<dbReference type="GO" id="GO:0007165">
    <property type="term" value="P:signal transduction"/>
    <property type="evidence" value="ECO:0007669"/>
    <property type="project" value="UniProtKB-KW"/>
</dbReference>
<dbReference type="GO" id="GO:0008049">
    <property type="term" value="P:male courtship behavior"/>
    <property type="evidence" value="ECO:0007669"/>
    <property type="project" value="TreeGrafter"/>
</dbReference>
<dbReference type="Proteomes" id="UP000027135">
    <property type="component" value="Unassembled WGS sequence"/>
</dbReference>
<feature type="transmembrane region" description="Helical" evidence="8">
    <location>
        <begin position="51"/>
        <end position="77"/>
    </location>
</feature>
<evidence type="ECO:0000256" key="1">
    <source>
        <dbReference type="ARBA" id="ARBA00004651"/>
    </source>
</evidence>
<accession>A0A067RQP2</accession>
<evidence type="ECO:0000256" key="4">
    <source>
        <dbReference type="ARBA" id="ARBA00022989"/>
    </source>
</evidence>
<dbReference type="Pfam" id="PF08395">
    <property type="entry name" value="7tm_7"/>
    <property type="match status" value="1"/>
</dbReference>
<evidence type="ECO:0000256" key="2">
    <source>
        <dbReference type="ARBA" id="ARBA00022475"/>
    </source>
</evidence>
<comment type="caution">
    <text evidence="8">Lacks conserved residue(s) required for the propagation of feature annotation.</text>
</comment>
<feature type="transmembrane region" description="Helical" evidence="8">
    <location>
        <begin position="273"/>
        <end position="296"/>
    </location>
</feature>
<keyword evidence="4 8" id="KW-1133">Transmembrane helix</keyword>
<comment type="subcellular location">
    <subcellularLocation>
        <location evidence="1 8">Cell membrane</location>
        <topology evidence="1 8">Multi-pass membrane protein</topology>
    </subcellularLocation>
</comment>
<dbReference type="EMBL" id="KK852525">
    <property type="protein sequence ID" value="KDR22069.1"/>
    <property type="molecule type" value="Genomic_DNA"/>
</dbReference>
<feature type="transmembrane region" description="Helical" evidence="8">
    <location>
        <begin position="89"/>
        <end position="107"/>
    </location>
</feature>
<proteinExistence type="inferred from homology"/>
<keyword evidence="3 8" id="KW-0812">Transmembrane</keyword>
<evidence type="ECO:0000256" key="3">
    <source>
        <dbReference type="ARBA" id="ARBA00022692"/>
    </source>
</evidence>
<feature type="transmembrane region" description="Helical" evidence="8">
    <location>
        <begin position="388"/>
        <end position="406"/>
    </location>
</feature>
<keyword evidence="2 8" id="KW-1003">Cell membrane</keyword>
<dbReference type="GO" id="GO:0043025">
    <property type="term" value="C:neuronal cell body"/>
    <property type="evidence" value="ECO:0007669"/>
    <property type="project" value="TreeGrafter"/>
</dbReference>
<feature type="transmembrane region" description="Helical" evidence="8">
    <location>
        <begin position="140"/>
        <end position="164"/>
    </location>
</feature>
<comment type="similarity">
    <text evidence="8">Belongs to the insect chemoreceptor superfamily. Gustatory receptor (GR) family.</text>
</comment>
<dbReference type="GO" id="GO:0005886">
    <property type="term" value="C:plasma membrane"/>
    <property type="evidence" value="ECO:0007669"/>
    <property type="project" value="UniProtKB-SubCell"/>
</dbReference>
<evidence type="ECO:0000256" key="8">
    <source>
        <dbReference type="RuleBase" id="RU363108"/>
    </source>
</evidence>
<evidence type="ECO:0000256" key="6">
    <source>
        <dbReference type="ARBA" id="ARBA00023170"/>
    </source>
</evidence>
<dbReference type="GO" id="GO:0050909">
    <property type="term" value="P:sensory perception of taste"/>
    <property type="evidence" value="ECO:0007669"/>
    <property type="project" value="InterPro"/>
</dbReference>
<keyword evidence="7 8" id="KW-0807">Transducer</keyword>